<accession>A0ABV7I666</accession>
<keyword evidence="2" id="KW-1185">Reference proteome</keyword>
<reference evidence="2" key="1">
    <citation type="journal article" date="2019" name="Int. J. Syst. Evol. Microbiol.">
        <title>The Global Catalogue of Microorganisms (GCM) 10K type strain sequencing project: providing services to taxonomists for standard genome sequencing and annotation.</title>
        <authorList>
            <consortium name="The Broad Institute Genomics Platform"/>
            <consortium name="The Broad Institute Genome Sequencing Center for Infectious Disease"/>
            <person name="Wu L."/>
            <person name="Ma J."/>
        </authorList>
    </citation>
    <scope>NUCLEOTIDE SEQUENCE [LARGE SCALE GENOMIC DNA]</scope>
    <source>
        <strain evidence="2">KCTC 52231</strain>
    </source>
</reference>
<protein>
    <submittedName>
        <fullName evidence="1">Uncharacterized protein</fullName>
    </submittedName>
</protein>
<dbReference type="EMBL" id="JBHRTG010000019">
    <property type="protein sequence ID" value="MFC3166149.1"/>
    <property type="molecule type" value="Genomic_DNA"/>
</dbReference>
<evidence type="ECO:0000313" key="2">
    <source>
        <dbReference type="Proteomes" id="UP001595647"/>
    </source>
</evidence>
<proteinExistence type="predicted"/>
<evidence type="ECO:0000313" key="1">
    <source>
        <dbReference type="EMBL" id="MFC3166149.1"/>
    </source>
</evidence>
<gene>
    <name evidence="1" type="ORF">ACFOHV_22970</name>
</gene>
<dbReference type="RefSeq" id="WP_182309069.1">
    <property type="nucleotide sequence ID" value="NZ_CP059897.1"/>
</dbReference>
<sequence>MAIFAKQCMFPQRFPADIGPATFHSDLDRANAFPSGFLTDGMVERLVVP</sequence>
<organism evidence="1 2">
    <name type="scientific">Ciceribacter thiooxidans</name>
    <dbReference type="NCBI Taxonomy" id="1969821"/>
    <lineage>
        <taxon>Bacteria</taxon>
        <taxon>Pseudomonadati</taxon>
        <taxon>Pseudomonadota</taxon>
        <taxon>Alphaproteobacteria</taxon>
        <taxon>Hyphomicrobiales</taxon>
        <taxon>Rhizobiaceae</taxon>
        <taxon>Ciceribacter</taxon>
    </lineage>
</organism>
<dbReference type="Proteomes" id="UP001595647">
    <property type="component" value="Unassembled WGS sequence"/>
</dbReference>
<name>A0ABV7I666_9HYPH</name>
<comment type="caution">
    <text evidence="1">The sequence shown here is derived from an EMBL/GenBank/DDBJ whole genome shotgun (WGS) entry which is preliminary data.</text>
</comment>